<proteinExistence type="predicted"/>
<dbReference type="Proteomes" id="UP000660070">
    <property type="component" value="Unassembled WGS sequence"/>
</dbReference>
<evidence type="ECO:0000313" key="3">
    <source>
        <dbReference type="Proteomes" id="UP000660070"/>
    </source>
</evidence>
<keyword evidence="3" id="KW-1185">Reference proteome</keyword>
<name>A0ABS0FER6_9FLAO</name>
<reference evidence="2 3" key="1">
    <citation type="submission" date="2020-11" db="EMBL/GenBank/DDBJ databases">
        <title>Kaistella gelatinilytica sp. nov., a flavobacterium isolated from Antarctic Soil.</title>
        <authorList>
            <person name="Li J."/>
        </authorList>
    </citation>
    <scope>NUCLEOTIDE SEQUENCE [LARGE SCALE GENOMIC DNA]</scope>
    <source>
        <strain evidence="2 3">G5-32</strain>
    </source>
</reference>
<evidence type="ECO:0008006" key="4">
    <source>
        <dbReference type="Google" id="ProtNLM"/>
    </source>
</evidence>
<organism evidence="2 3">
    <name type="scientific">Kaistella gelatinilytica</name>
    <dbReference type="NCBI Taxonomy" id="2787636"/>
    <lineage>
        <taxon>Bacteria</taxon>
        <taxon>Pseudomonadati</taxon>
        <taxon>Bacteroidota</taxon>
        <taxon>Flavobacteriia</taxon>
        <taxon>Flavobacteriales</taxon>
        <taxon>Weeksellaceae</taxon>
        <taxon>Chryseobacterium group</taxon>
        <taxon>Kaistella</taxon>
    </lineage>
</organism>
<feature type="chain" id="PRO_5046308281" description="Lipoprotein" evidence="1">
    <location>
        <begin position="24"/>
        <end position="162"/>
    </location>
</feature>
<evidence type="ECO:0000313" key="2">
    <source>
        <dbReference type="EMBL" id="MBF8458189.1"/>
    </source>
</evidence>
<dbReference type="PROSITE" id="PS51257">
    <property type="entry name" value="PROKAR_LIPOPROTEIN"/>
    <property type="match status" value="1"/>
</dbReference>
<dbReference type="EMBL" id="JADPVI010000004">
    <property type="protein sequence ID" value="MBF8458189.1"/>
    <property type="molecule type" value="Genomic_DNA"/>
</dbReference>
<dbReference type="RefSeq" id="WP_196080637.1">
    <property type="nucleotide sequence ID" value="NZ_JADPVI010000004.1"/>
</dbReference>
<keyword evidence="1" id="KW-0732">Signal</keyword>
<comment type="caution">
    <text evidence="2">The sequence shown here is derived from an EMBL/GenBank/DDBJ whole genome shotgun (WGS) entry which is preliminary data.</text>
</comment>
<sequence length="162" mass="17839">MVRLLSFFYLILLILMGSCNVQTAVPNNTGAIPKSVAPENSIIYLFFGIEKTPSGSEKVTHTETRITKGIIKNTSIDNKENKAGNLLITMLGKGGEILEERIIEDPLNPVLEVFAEDGLSKNKVNLSKAEFSVRFNQKGEISSVKIEKITTTSKNNLITLKL</sequence>
<accession>A0ABS0FER6</accession>
<evidence type="ECO:0000256" key="1">
    <source>
        <dbReference type="SAM" id="SignalP"/>
    </source>
</evidence>
<feature type="signal peptide" evidence="1">
    <location>
        <begin position="1"/>
        <end position="23"/>
    </location>
</feature>
<protein>
    <recommendedName>
        <fullName evidence="4">Lipoprotein</fullName>
    </recommendedName>
</protein>
<gene>
    <name evidence="2" type="ORF">IV494_13480</name>
</gene>